<protein>
    <submittedName>
        <fullName evidence="3">Acetyltransferase (GNAT) domain protein</fullName>
    </submittedName>
</protein>
<dbReference type="PROSITE" id="PS51186">
    <property type="entry name" value="GNAT"/>
    <property type="match status" value="1"/>
</dbReference>
<evidence type="ECO:0000313" key="3">
    <source>
        <dbReference type="EMBL" id="QNT97498.1"/>
    </source>
</evidence>
<dbReference type="EMBL" id="CP051006">
    <property type="protein sequence ID" value="QNT97498.1"/>
    <property type="molecule type" value="Genomic_DNA"/>
</dbReference>
<sequence length="249" mass="27129">MSVRDTTAMRDHLEASPGLWLRRWSEKDARAVLTAFADPLMREQTREPVASPGDAERRLAGQHRRWRAGTAFAFAVVDGQDTVLGQVAVSAIDRRHSTGWVSYWTTRAARGGGVASGACRSLARRAFDDAGLFRLELGHRVNNPASCRVARAAGFAVEGLQRQKLEYDGVRHDVETHARLATDPEPAEAGRPARPLPEDADGLPEDVDGAGHHEPDGHQGDRRLEHHQHLGPPGQGHHIGRAERGGVGE</sequence>
<dbReference type="Pfam" id="PF13302">
    <property type="entry name" value="Acetyltransf_3"/>
    <property type="match status" value="1"/>
</dbReference>
<feature type="compositionally biased region" description="Basic and acidic residues" evidence="1">
    <location>
        <begin position="240"/>
        <end position="249"/>
    </location>
</feature>
<dbReference type="GO" id="GO:0008999">
    <property type="term" value="F:protein-N-terminal-alanine acetyltransferase activity"/>
    <property type="evidence" value="ECO:0007669"/>
    <property type="project" value="TreeGrafter"/>
</dbReference>
<organism evidence="3 4">
    <name type="scientific">Streptomyces griseofuscus</name>
    <dbReference type="NCBI Taxonomy" id="146922"/>
    <lineage>
        <taxon>Bacteria</taxon>
        <taxon>Bacillati</taxon>
        <taxon>Actinomycetota</taxon>
        <taxon>Actinomycetes</taxon>
        <taxon>Kitasatosporales</taxon>
        <taxon>Streptomycetaceae</taxon>
        <taxon>Streptomyces</taxon>
    </lineage>
</organism>
<accession>A0A7H1QB18</accession>
<dbReference type="KEGG" id="sgf:HEP81_07265"/>
<feature type="compositionally biased region" description="Basic and acidic residues" evidence="1">
    <location>
        <begin position="209"/>
        <end position="228"/>
    </location>
</feature>
<evidence type="ECO:0000313" key="4">
    <source>
        <dbReference type="Proteomes" id="UP000516422"/>
    </source>
</evidence>
<evidence type="ECO:0000259" key="2">
    <source>
        <dbReference type="PROSITE" id="PS51186"/>
    </source>
</evidence>
<evidence type="ECO:0000256" key="1">
    <source>
        <dbReference type="SAM" id="MobiDB-lite"/>
    </source>
</evidence>
<dbReference type="PANTHER" id="PTHR43441">
    <property type="entry name" value="RIBOSOMAL-PROTEIN-SERINE ACETYLTRANSFERASE"/>
    <property type="match status" value="1"/>
</dbReference>
<dbReference type="Gene3D" id="3.40.630.30">
    <property type="match status" value="1"/>
</dbReference>
<reference evidence="3 4" key="1">
    <citation type="submission" date="2020-04" db="EMBL/GenBank/DDBJ databases">
        <title>Characterization and engineering of Streptomyces griseofuscus DSM40191 as a potential heterologous host for expression of BGCs.</title>
        <authorList>
            <person name="Gren T."/>
            <person name="Whitford C.M."/>
            <person name="Mohite O.S."/>
            <person name="Joergensen T.S."/>
            <person name="Nielsen J.B."/>
            <person name="Lee S.Y."/>
            <person name="Weber T."/>
        </authorList>
    </citation>
    <scope>NUCLEOTIDE SEQUENCE [LARGE SCALE GENOMIC DNA]</scope>
    <source>
        <strain evidence="3 4">DSM 40191</strain>
    </source>
</reference>
<feature type="compositionally biased region" description="Acidic residues" evidence="1">
    <location>
        <begin position="198"/>
        <end position="208"/>
    </location>
</feature>
<dbReference type="GO" id="GO:0005737">
    <property type="term" value="C:cytoplasm"/>
    <property type="evidence" value="ECO:0007669"/>
    <property type="project" value="TreeGrafter"/>
</dbReference>
<dbReference type="Proteomes" id="UP000516422">
    <property type="component" value="Chromosome"/>
</dbReference>
<dbReference type="AlphaFoldDB" id="A0A7H1QB18"/>
<dbReference type="InterPro" id="IPR016181">
    <property type="entry name" value="Acyl_CoA_acyltransferase"/>
</dbReference>
<dbReference type="PANTHER" id="PTHR43441:SF10">
    <property type="entry name" value="ACETYLTRANSFERASE"/>
    <property type="match status" value="1"/>
</dbReference>
<dbReference type="SUPFAM" id="SSF55729">
    <property type="entry name" value="Acyl-CoA N-acyltransferases (Nat)"/>
    <property type="match status" value="1"/>
</dbReference>
<dbReference type="GO" id="GO:1990189">
    <property type="term" value="F:protein N-terminal-serine acetyltransferase activity"/>
    <property type="evidence" value="ECO:0007669"/>
    <property type="project" value="TreeGrafter"/>
</dbReference>
<feature type="region of interest" description="Disordered" evidence="1">
    <location>
        <begin position="178"/>
        <end position="249"/>
    </location>
</feature>
<dbReference type="InterPro" id="IPR051908">
    <property type="entry name" value="Ribosomal_N-acetyltransferase"/>
</dbReference>
<name>A0A7H1QB18_9ACTN</name>
<gene>
    <name evidence="3" type="ORF">HEP81_07265</name>
</gene>
<feature type="domain" description="N-acetyltransferase" evidence="2">
    <location>
        <begin position="19"/>
        <end position="185"/>
    </location>
</feature>
<keyword evidence="3" id="KW-0808">Transferase</keyword>
<dbReference type="InterPro" id="IPR000182">
    <property type="entry name" value="GNAT_dom"/>
</dbReference>
<proteinExistence type="predicted"/>